<accession>A0A382KDJ4</accession>
<sequence length="88" mass="9883">MSIFDSENVITTFLKQTLHFLLWIVSASSPSYSSEGSFGYTVYTASLRKFFRRKNALSLIHFLKEQSLGLPVLCVTNTTSQKAISRTA</sequence>
<organism evidence="1">
    <name type="scientific">marine metagenome</name>
    <dbReference type="NCBI Taxonomy" id="408172"/>
    <lineage>
        <taxon>unclassified sequences</taxon>
        <taxon>metagenomes</taxon>
        <taxon>ecological metagenomes</taxon>
    </lineage>
</organism>
<gene>
    <name evidence="1" type="ORF">METZ01_LOCUS273931</name>
</gene>
<reference evidence="1" key="1">
    <citation type="submission" date="2018-05" db="EMBL/GenBank/DDBJ databases">
        <authorList>
            <person name="Lanie J.A."/>
            <person name="Ng W.-L."/>
            <person name="Kazmierczak K.M."/>
            <person name="Andrzejewski T.M."/>
            <person name="Davidsen T.M."/>
            <person name="Wayne K.J."/>
            <person name="Tettelin H."/>
            <person name="Glass J.I."/>
            <person name="Rusch D."/>
            <person name="Podicherti R."/>
            <person name="Tsui H.-C.T."/>
            <person name="Winkler M.E."/>
        </authorList>
    </citation>
    <scope>NUCLEOTIDE SEQUENCE</scope>
</reference>
<protein>
    <submittedName>
        <fullName evidence="1">Uncharacterized protein</fullName>
    </submittedName>
</protein>
<dbReference type="EMBL" id="UINC01079256">
    <property type="protein sequence ID" value="SVC21077.1"/>
    <property type="molecule type" value="Genomic_DNA"/>
</dbReference>
<name>A0A382KDJ4_9ZZZZ</name>
<dbReference type="AlphaFoldDB" id="A0A382KDJ4"/>
<proteinExistence type="predicted"/>
<evidence type="ECO:0000313" key="1">
    <source>
        <dbReference type="EMBL" id="SVC21077.1"/>
    </source>
</evidence>